<name>A0AAU8CFF5_9EURY</name>
<dbReference type="InterPro" id="IPR055944">
    <property type="entry name" value="DUF7522"/>
</dbReference>
<dbReference type="Pfam" id="PF24366">
    <property type="entry name" value="DUF7522"/>
    <property type="match status" value="1"/>
</dbReference>
<proteinExistence type="predicted"/>
<dbReference type="RefSeq" id="WP_353635135.1">
    <property type="nucleotide sequence ID" value="NZ_CP159204.1"/>
</dbReference>
<dbReference type="EMBL" id="CP159204">
    <property type="protein sequence ID" value="XCF17674.1"/>
    <property type="molecule type" value="Genomic_DNA"/>
</dbReference>
<protein>
    <submittedName>
        <fullName evidence="1">Uncharacterized protein</fullName>
    </submittedName>
</protein>
<sequence>MGNDSDLDEEFVNELVSVCRTAVGDRLRSITYFDTAHEEQLYLRDDLEPGANIVGFANAERNGFTSKRVYEDTELGDYQFTIRAFEDGYLTRVIHGYHGAFVTTDRLPTERFEDLASAVDSVLAEYDTAWLRPD</sequence>
<dbReference type="KEGG" id="hanx:ABSL23_06645"/>
<reference evidence="1" key="1">
    <citation type="submission" date="2024-06" db="EMBL/GenBank/DDBJ databases">
        <title>Genome Sequence of an extremely halophilic archaeon isolated from Permian era halite, Salado Formation, Carlsbad, New Mexico: Halobacterium sp. strain NMX12-1.</title>
        <authorList>
            <person name="Sotoa L."/>
            <person name="DasSarma P."/>
            <person name="Anton B.P."/>
            <person name="Vincze T."/>
            <person name="Verma I."/>
            <person name="Eralp B."/>
            <person name="Powers D.W."/>
            <person name="Dozier B.L."/>
            <person name="Roberts R.J."/>
            <person name="DasSarma S."/>
        </authorList>
    </citation>
    <scope>NUCLEOTIDE SEQUENCE</scope>
    <source>
        <strain evidence="1">NMX12-1</strain>
    </source>
</reference>
<dbReference type="GeneID" id="91108812"/>
<organism evidence="1">
    <name type="scientific">Halobacterium sp. NMX12-1</name>
    <dbReference type="NCBI Taxonomy" id="3166650"/>
    <lineage>
        <taxon>Archaea</taxon>
        <taxon>Methanobacteriati</taxon>
        <taxon>Methanobacteriota</taxon>
        <taxon>Stenosarchaea group</taxon>
        <taxon>Halobacteria</taxon>
        <taxon>Halobacteriales</taxon>
        <taxon>Halobacteriaceae</taxon>
        <taxon>Halobacterium</taxon>
    </lineage>
</organism>
<gene>
    <name evidence="1" type="ORF">ABSL23_06645</name>
</gene>
<evidence type="ECO:0000313" key="1">
    <source>
        <dbReference type="EMBL" id="XCF17674.1"/>
    </source>
</evidence>
<dbReference type="AlphaFoldDB" id="A0AAU8CFF5"/>
<accession>A0AAU8CFF5</accession>